<evidence type="ECO:0000313" key="2">
    <source>
        <dbReference type="Proteomes" id="UP000663193"/>
    </source>
</evidence>
<evidence type="ECO:0000313" key="1">
    <source>
        <dbReference type="EMBL" id="QRD07738.1"/>
    </source>
</evidence>
<reference evidence="2" key="1">
    <citation type="journal article" date="2021" name="BMC Genomics">
        <title>Chromosome-level genome assembly and manually-curated proteome of model necrotroph Parastagonospora nodorum Sn15 reveals a genome-wide trove of candidate effector homologs, and redundancy of virulence-related functions within an accessory chromosome.</title>
        <authorList>
            <person name="Bertazzoni S."/>
            <person name="Jones D.A.B."/>
            <person name="Phan H.T."/>
            <person name="Tan K.-C."/>
            <person name="Hane J.K."/>
        </authorList>
    </citation>
    <scope>NUCLEOTIDE SEQUENCE [LARGE SCALE GENOMIC DNA]</scope>
    <source>
        <strain evidence="2">SN15 / ATCC MYA-4574 / FGSC 10173)</strain>
    </source>
</reference>
<dbReference type="VEuPathDB" id="FungiDB:JI435_309680"/>
<accession>A0A7U2NRI0</accession>
<dbReference type="EMBL" id="CP069045">
    <property type="protein sequence ID" value="QRD07738.1"/>
    <property type="molecule type" value="Genomic_DNA"/>
</dbReference>
<keyword evidence="2" id="KW-1185">Reference proteome</keyword>
<organism evidence="1 2">
    <name type="scientific">Phaeosphaeria nodorum (strain SN15 / ATCC MYA-4574 / FGSC 10173)</name>
    <name type="common">Glume blotch fungus</name>
    <name type="synonym">Parastagonospora nodorum</name>
    <dbReference type="NCBI Taxonomy" id="321614"/>
    <lineage>
        <taxon>Eukaryota</taxon>
        <taxon>Fungi</taxon>
        <taxon>Dikarya</taxon>
        <taxon>Ascomycota</taxon>
        <taxon>Pezizomycotina</taxon>
        <taxon>Dothideomycetes</taxon>
        <taxon>Pleosporomycetidae</taxon>
        <taxon>Pleosporales</taxon>
        <taxon>Pleosporineae</taxon>
        <taxon>Phaeosphaeriaceae</taxon>
        <taxon>Parastagonospora</taxon>
    </lineage>
</organism>
<gene>
    <name evidence="1" type="ORF">JI435_309680</name>
</gene>
<protein>
    <submittedName>
        <fullName evidence="1">Uncharacterized protein</fullName>
    </submittedName>
</protein>
<name>A0A7U2NRI0_PHANO</name>
<dbReference type="AlphaFoldDB" id="A0A7U2NRI0"/>
<sequence length="92" mass="10160">MTPSITIAVSPDWNRLFDDPAAEAEYGLLVDILHSPDSQLNSLPVFQPLRKDGRRTDVSGPLALEAPLPPSIARHGANVAADRLKRLYSHRY</sequence>
<dbReference type="Proteomes" id="UP000663193">
    <property type="component" value="Chromosome 23"/>
</dbReference>
<proteinExistence type="predicted"/>